<dbReference type="InterPro" id="IPR001853">
    <property type="entry name" value="DSBA-like_thioredoxin_dom"/>
</dbReference>
<dbReference type="EMBL" id="JAZDQU010000002">
    <property type="protein sequence ID" value="MEE1885917.1"/>
    <property type="molecule type" value="Genomic_DNA"/>
</dbReference>
<dbReference type="SUPFAM" id="SSF52833">
    <property type="entry name" value="Thioredoxin-like"/>
    <property type="match status" value="1"/>
</dbReference>
<name>A0ABU7H4E4_9SPHI</name>
<comment type="caution">
    <text evidence="2">The sequence shown here is derived from an EMBL/GenBank/DDBJ whole genome shotgun (WGS) entry which is preliminary data.</text>
</comment>
<organism evidence="2 3">
    <name type="scientific">Pedobacter flavus</name>
    <dbReference type="NCBI Taxonomy" id="3113906"/>
    <lineage>
        <taxon>Bacteria</taxon>
        <taxon>Pseudomonadati</taxon>
        <taxon>Bacteroidota</taxon>
        <taxon>Sphingobacteriia</taxon>
        <taxon>Sphingobacteriales</taxon>
        <taxon>Sphingobacteriaceae</taxon>
        <taxon>Pedobacter</taxon>
    </lineage>
</organism>
<evidence type="ECO:0000259" key="1">
    <source>
        <dbReference type="Pfam" id="PF01323"/>
    </source>
</evidence>
<accession>A0ABU7H4E4</accession>
<protein>
    <submittedName>
        <fullName evidence="2">DsbA family oxidoreductase</fullName>
    </submittedName>
</protein>
<keyword evidence="3" id="KW-1185">Reference proteome</keyword>
<proteinExistence type="predicted"/>
<sequence>MKIEIWSDIMCPFCYIGKRKFEAALDQFPEKDQLEIEWKSYQLSPNMATDPSKNMHEFLAAHKNISVEQAKAMNDQVSDYAKSVNLEYKMDKAIPANSFKAHRLLHLAKKHGVQNEMEEFIFSAYFTEGLNIDDNQVLLKLAEKAKIPTEETLKVLEGNEFAENVRLDIYEAQQIGVNGVPFFVFNNKYAFSGAQDSLYMLEVIEKSFSEWKNDN</sequence>
<gene>
    <name evidence="2" type="ORF">VRU49_10865</name>
</gene>
<evidence type="ECO:0000313" key="3">
    <source>
        <dbReference type="Proteomes" id="UP001337681"/>
    </source>
</evidence>
<dbReference type="Proteomes" id="UP001337681">
    <property type="component" value="Unassembled WGS sequence"/>
</dbReference>
<dbReference type="PANTHER" id="PTHR13887">
    <property type="entry name" value="GLUTATHIONE S-TRANSFERASE KAPPA"/>
    <property type="match status" value="1"/>
</dbReference>
<evidence type="ECO:0000313" key="2">
    <source>
        <dbReference type="EMBL" id="MEE1885917.1"/>
    </source>
</evidence>
<dbReference type="InterPro" id="IPR036249">
    <property type="entry name" value="Thioredoxin-like_sf"/>
</dbReference>
<dbReference type="Gene3D" id="3.40.30.10">
    <property type="entry name" value="Glutaredoxin"/>
    <property type="match status" value="1"/>
</dbReference>
<dbReference type="RefSeq" id="WP_330146808.1">
    <property type="nucleotide sequence ID" value="NZ_JAZDQU010000002.1"/>
</dbReference>
<dbReference type="PANTHER" id="PTHR13887:SF41">
    <property type="entry name" value="THIOREDOXIN SUPERFAMILY PROTEIN"/>
    <property type="match status" value="1"/>
</dbReference>
<dbReference type="Pfam" id="PF01323">
    <property type="entry name" value="DSBA"/>
    <property type="match status" value="1"/>
</dbReference>
<dbReference type="CDD" id="cd03024">
    <property type="entry name" value="DsbA_FrnE"/>
    <property type="match status" value="1"/>
</dbReference>
<feature type="domain" description="DSBA-like thioredoxin" evidence="1">
    <location>
        <begin position="3"/>
        <end position="196"/>
    </location>
</feature>
<reference evidence="2 3" key="1">
    <citation type="submission" date="2024-01" db="EMBL/GenBank/DDBJ databases">
        <title>Pedobacter sp. nov., isolated from oil-contaminated soil.</title>
        <authorList>
            <person name="Le N.T.T."/>
        </authorList>
    </citation>
    <scope>NUCLEOTIDE SEQUENCE [LARGE SCALE GENOMIC DNA]</scope>
    <source>
        <strain evidence="2 3">VNH31</strain>
    </source>
</reference>